<organism evidence="1 2">
    <name type="scientific">Flavobacterium soyangense</name>
    <dbReference type="NCBI Taxonomy" id="2023265"/>
    <lineage>
        <taxon>Bacteria</taxon>
        <taxon>Pseudomonadati</taxon>
        <taxon>Bacteroidota</taxon>
        <taxon>Flavobacteriia</taxon>
        <taxon>Flavobacteriales</taxon>
        <taxon>Flavobacteriaceae</taxon>
        <taxon>Flavobacterium</taxon>
    </lineage>
</organism>
<accession>A0A930Y128</accession>
<dbReference type="GO" id="GO:0045892">
    <property type="term" value="P:negative regulation of DNA-templated transcription"/>
    <property type="evidence" value="ECO:0007669"/>
    <property type="project" value="InterPro"/>
</dbReference>
<evidence type="ECO:0008006" key="3">
    <source>
        <dbReference type="Google" id="ProtNLM"/>
    </source>
</evidence>
<reference evidence="1" key="1">
    <citation type="submission" date="2020-11" db="EMBL/GenBank/DDBJ databases">
        <title>Genome of Flavobacterium soyangense.</title>
        <authorList>
            <person name="Liu Q."/>
            <person name="Xin Y.-H."/>
        </authorList>
    </citation>
    <scope>NUCLEOTIDE SEQUENCE</scope>
    <source>
        <strain evidence="1">CGMCC 1.13493</strain>
    </source>
</reference>
<dbReference type="Gene3D" id="1.25.40.10">
    <property type="entry name" value="Tetratricopeptide repeat domain"/>
    <property type="match status" value="1"/>
</dbReference>
<dbReference type="Proteomes" id="UP000646211">
    <property type="component" value="Unassembled WGS sequence"/>
</dbReference>
<dbReference type="EMBL" id="JADHEC010000022">
    <property type="protein sequence ID" value="MBF2709024.1"/>
    <property type="molecule type" value="Genomic_DNA"/>
</dbReference>
<evidence type="ECO:0000313" key="2">
    <source>
        <dbReference type="Proteomes" id="UP000646211"/>
    </source>
</evidence>
<keyword evidence="2" id="KW-1185">Reference proteome</keyword>
<name>A0A930Y128_9FLAO</name>
<dbReference type="InterPro" id="IPR044650">
    <property type="entry name" value="SRFR1-like"/>
</dbReference>
<comment type="caution">
    <text evidence="1">The sequence shown here is derived from an EMBL/GenBank/DDBJ whole genome shotgun (WGS) entry which is preliminary data.</text>
</comment>
<dbReference type="SMART" id="SM00028">
    <property type="entry name" value="TPR"/>
    <property type="match status" value="3"/>
</dbReference>
<dbReference type="PANTHER" id="PTHR44749:SF1">
    <property type="entry name" value="TETRATRICOPEPTIDE-LIKE HELICAL DOMAIN-CONTAINING PROTEIN"/>
    <property type="match status" value="1"/>
</dbReference>
<evidence type="ECO:0000313" key="1">
    <source>
        <dbReference type="EMBL" id="MBF2709024.1"/>
    </source>
</evidence>
<gene>
    <name evidence="1" type="ORF">IR213_10515</name>
</gene>
<dbReference type="InterPro" id="IPR011990">
    <property type="entry name" value="TPR-like_helical_dom_sf"/>
</dbReference>
<protein>
    <recommendedName>
        <fullName evidence="3">Tetratricopeptide repeat protein</fullName>
    </recommendedName>
</protein>
<dbReference type="RefSeq" id="WP_194312278.1">
    <property type="nucleotide sequence ID" value="NZ_JADHEC010000022.1"/>
</dbReference>
<dbReference type="PANTHER" id="PTHR44749">
    <property type="entry name" value="SUPPRESSOR OF RPS4-RLD 1"/>
    <property type="match status" value="1"/>
</dbReference>
<dbReference type="InterPro" id="IPR019734">
    <property type="entry name" value="TPR_rpt"/>
</dbReference>
<dbReference type="SUPFAM" id="SSF48452">
    <property type="entry name" value="TPR-like"/>
    <property type="match status" value="1"/>
</dbReference>
<proteinExistence type="predicted"/>
<dbReference type="AlphaFoldDB" id="A0A930Y128"/>
<sequence length="185" mass="22043">MNWFSNLFKKKTKNNTSNDNSDSEWDAFISFARGEKYFFNSEWNDALYHFDKAIEKDYKKDDIFELRGMCLQALGYDYDAIEDFNKAIIFSPNNCNLYYNRALSKEVILDYEGEIKDIEKAIELSKQDTQMNRQYNKEAIDSGFRNGVVGLYEIGILRVKSRLEFDNREMNKDYCEEQLKLIKRR</sequence>